<dbReference type="GO" id="GO:0016567">
    <property type="term" value="P:protein ubiquitination"/>
    <property type="evidence" value="ECO:0007669"/>
    <property type="project" value="TreeGrafter"/>
</dbReference>
<evidence type="ECO:0000313" key="10">
    <source>
        <dbReference type="Proteomes" id="UP000007879"/>
    </source>
</evidence>
<dbReference type="PROSITE" id="PS50005">
    <property type="entry name" value="TPR"/>
    <property type="match status" value="3"/>
</dbReference>
<keyword evidence="1" id="KW-0132">Cell division</keyword>
<evidence type="ECO:0000256" key="1">
    <source>
        <dbReference type="ARBA" id="ARBA00022618"/>
    </source>
</evidence>
<evidence type="ECO:0000256" key="6">
    <source>
        <dbReference type="ARBA" id="ARBA00023306"/>
    </source>
</evidence>
<dbReference type="eggNOG" id="KOG1155">
    <property type="taxonomic scope" value="Eukaryota"/>
</dbReference>
<evidence type="ECO:0000256" key="2">
    <source>
        <dbReference type="ARBA" id="ARBA00022737"/>
    </source>
</evidence>
<evidence type="ECO:0000313" key="9">
    <source>
        <dbReference type="EnsemblMetazoa" id="Aqu2.1.35945_001"/>
    </source>
</evidence>
<keyword evidence="2" id="KW-0677">Repeat</keyword>
<dbReference type="AlphaFoldDB" id="A0A1X7V6N4"/>
<feature type="repeat" description="TPR" evidence="7">
    <location>
        <begin position="351"/>
        <end position="384"/>
    </location>
</feature>
<dbReference type="GO" id="GO:0045842">
    <property type="term" value="P:positive regulation of mitotic metaphase/anaphase transition"/>
    <property type="evidence" value="ECO:0007669"/>
    <property type="project" value="TreeGrafter"/>
</dbReference>
<dbReference type="Pfam" id="PF13181">
    <property type="entry name" value="TPR_8"/>
    <property type="match status" value="3"/>
</dbReference>
<feature type="repeat" description="TPR" evidence="7">
    <location>
        <begin position="317"/>
        <end position="350"/>
    </location>
</feature>
<reference evidence="10" key="1">
    <citation type="journal article" date="2010" name="Nature">
        <title>The Amphimedon queenslandica genome and the evolution of animal complexity.</title>
        <authorList>
            <person name="Srivastava M."/>
            <person name="Simakov O."/>
            <person name="Chapman J."/>
            <person name="Fahey B."/>
            <person name="Gauthier M.E."/>
            <person name="Mitros T."/>
            <person name="Richards G.S."/>
            <person name="Conaco C."/>
            <person name="Dacre M."/>
            <person name="Hellsten U."/>
            <person name="Larroux C."/>
            <person name="Putnam N.H."/>
            <person name="Stanke M."/>
            <person name="Adamska M."/>
            <person name="Darling A."/>
            <person name="Degnan S.M."/>
            <person name="Oakley T.H."/>
            <person name="Plachetzki D.C."/>
            <person name="Zhai Y."/>
            <person name="Adamski M."/>
            <person name="Calcino A."/>
            <person name="Cummins S.F."/>
            <person name="Goodstein D.M."/>
            <person name="Harris C."/>
            <person name="Jackson D.J."/>
            <person name="Leys S.P."/>
            <person name="Shu S."/>
            <person name="Woodcroft B.J."/>
            <person name="Vervoort M."/>
            <person name="Kosik K.S."/>
            <person name="Manning G."/>
            <person name="Degnan B.M."/>
            <person name="Rokhsar D.S."/>
        </authorList>
    </citation>
    <scope>NUCLEOTIDE SEQUENCE [LARGE SCALE GENOMIC DNA]</scope>
</reference>
<dbReference type="Proteomes" id="UP000007879">
    <property type="component" value="Unassembled WGS sequence"/>
</dbReference>
<dbReference type="GO" id="GO:0005680">
    <property type="term" value="C:anaphase-promoting complex"/>
    <property type="evidence" value="ECO:0007669"/>
    <property type="project" value="InterPro"/>
</dbReference>
<name>A0A1X7V6N4_AMPQE</name>
<evidence type="ECO:0000256" key="7">
    <source>
        <dbReference type="PROSITE-ProRule" id="PRU00339"/>
    </source>
</evidence>
<dbReference type="KEGG" id="aqu:100640993"/>
<feature type="repeat" description="TPR" evidence="7">
    <location>
        <begin position="419"/>
        <end position="452"/>
    </location>
</feature>
<dbReference type="EnsemblMetazoa" id="Aqu2.1.35945_001">
    <property type="protein sequence ID" value="Aqu2.1.35945_001"/>
    <property type="gene ID" value="Aqu2.1.35945"/>
</dbReference>
<dbReference type="InterPro" id="IPR019734">
    <property type="entry name" value="TPR_rpt"/>
</dbReference>
<accession>A0A1X7V6N4</accession>
<evidence type="ECO:0000256" key="3">
    <source>
        <dbReference type="ARBA" id="ARBA00022776"/>
    </source>
</evidence>
<dbReference type="Gene3D" id="1.25.40.10">
    <property type="entry name" value="Tetratricopeptide repeat domain"/>
    <property type="match status" value="2"/>
</dbReference>
<dbReference type="Pfam" id="PF04049">
    <property type="entry name" value="ANAPC8"/>
    <property type="match status" value="1"/>
</dbReference>
<dbReference type="InterPro" id="IPR011990">
    <property type="entry name" value="TPR-like_helical_dom_sf"/>
</dbReference>
<keyword evidence="3" id="KW-0498">Mitosis</keyword>
<dbReference type="InterPro" id="IPR007192">
    <property type="entry name" value="APC8"/>
</dbReference>
<keyword evidence="5 7" id="KW-0802">TPR repeat</keyword>
<evidence type="ECO:0000256" key="5">
    <source>
        <dbReference type="ARBA" id="ARBA00022803"/>
    </source>
</evidence>
<keyword evidence="4" id="KW-0833">Ubl conjugation pathway</keyword>
<dbReference type="GO" id="GO:0051301">
    <property type="term" value="P:cell division"/>
    <property type="evidence" value="ECO:0007669"/>
    <property type="project" value="UniProtKB-KW"/>
</dbReference>
<dbReference type="GO" id="GO:0031145">
    <property type="term" value="P:anaphase-promoting complex-dependent catabolic process"/>
    <property type="evidence" value="ECO:0007669"/>
    <property type="project" value="TreeGrafter"/>
</dbReference>
<evidence type="ECO:0000259" key="8">
    <source>
        <dbReference type="Pfam" id="PF04049"/>
    </source>
</evidence>
<dbReference type="PANTHER" id="PTHR12558:SF10">
    <property type="entry name" value="CELL DIVISION CYCLE PROTEIN 23 HOMOLOG"/>
    <property type="match status" value="1"/>
</dbReference>
<keyword evidence="6" id="KW-0131">Cell cycle</keyword>
<keyword evidence="10" id="KW-1185">Reference proteome</keyword>
<reference evidence="9" key="2">
    <citation type="submission" date="2017-05" db="UniProtKB">
        <authorList>
            <consortium name="EnsemblMetazoa"/>
        </authorList>
    </citation>
    <scope>IDENTIFICATION</scope>
</reference>
<organism evidence="9">
    <name type="scientific">Amphimedon queenslandica</name>
    <name type="common">Sponge</name>
    <dbReference type="NCBI Taxonomy" id="400682"/>
    <lineage>
        <taxon>Eukaryota</taxon>
        <taxon>Metazoa</taxon>
        <taxon>Porifera</taxon>
        <taxon>Demospongiae</taxon>
        <taxon>Heteroscleromorpha</taxon>
        <taxon>Haplosclerida</taxon>
        <taxon>Niphatidae</taxon>
        <taxon>Amphimedon</taxon>
    </lineage>
</organism>
<feature type="domain" description="Cdc23" evidence="8">
    <location>
        <begin position="21"/>
        <end position="256"/>
    </location>
</feature>
<dbReference type="OrthoDB" id="10262026at2759"/>
<dbReference type="SUPFAM" id="SSF48452">
    <property type="entry name" value="TPR-like"/>
    <property type="match status" value="2"/>
</dbReference>
<evidence type="ECO:0000256" key="4">
    <source>
        <dbReference type="ARBA" id="ARBA00022786"/>
    </source>
</evidence>
<dbReference type="STRING" id="400682.A0A1X7V6N4"/>
<dbReference type="PANTHER" id="PTHR12558">
    <property type="entry name" value="CELL DIVISION CYCLE 16,23,27"/>
    <property type="match status" value="1"/>
</dbReference>
<dbReference type="EnsemblMetazoa" id="XM_003385388.3">
    <property type="protein sequence ID" value="XP_003385436.2"/>
    <property type="gene ID" value="LOC100640993"/>
</dbReference>
<proteinExistence type="predicted"/>
<gene>
    <name evidence="9" type="primary">100640993</name>
</gene>
<protein>
    <recommendedName>
        <fullName evidence="8">Cdc23 domain-containing protein</fullName>
    </recommendedName>
</protein>
<sequence>MADSSSGTAGVGIELKSLQELKRLLTLSYLQCSHRGLLYSAAWAAELAQSIEAPLESIVQLEHSSGYYDEFNAYSYGKALYDLREYRRAAHALRDSKSVEGTFLKLYSLYLAGEKIKEDEEVESLGDLSNQSTNPFLQQIKEELGKLENADKLDGFGHYLYGIVERELSMKDNARAQLFKACIANPLIWAAWEDLYKLCEDSNMLNSLKLPDHWMKDFFLAGASLEVMRANDALAYYDHLSSVGFSGSTYINNQLAMVYYQLKDFPQSATLFKTVHDYDPYNFTNIDAYSHVLYVMEMLPELYQLATDVDSTDKYRPESCSVIGNFYSLHGDHEKACAYFKRAVRLDKTNHTSWILLGHEYLEMKNHTLAIDAYTKAYETNKHDFRSCYGLGHTYELLKMPYFALTYYKMAHTLQPSDGRVLYALGDCYDSLDQTDTAKKCYKRAIALQEPEGIAIVKLANLHIRLNETEEASKLYSKYLVLIEAGRVTSASEEDEGNAHLYLARYHLKRTHYTEAEAHALKATEFLSMREEGKSILKEVYKYTEQQQSSMSALVEQLKSEEQLSPVH</sequence>
<dbReference type="InParanoid" id="A0A1X7V6N4"/>
<dbReference type="SMART" id="SM00028">
    <property type="entry name" value="TPR"/>
    <property type="match status" value="7"/>
</dbReference>